<accession>A0A853BCB0</accession>
<dbReference type="GO" id="GO:0003700">
    <property type="term" value="F:DNA-binding transcription factor activity"/>
    <property type="evidence" value="ECO:0007669"/>
    <property type="project" value="TreeGrafter"/>
</dbReference>
<evidence type="ECO:0000313" key="7">
    <source>
        <dbReference type="Proteomes" id="UP000549616"/>
    </source>
</evidence>
<evidence type="ECO:0000256" key="2">
    <source>
        <dbReference type="ARBA" id="ARBA00023125"/>
    </source>
</evidence>
<dbReference type="PRINTS" id="PR00455">
    <property type="entry name" value="HTHTETR"/>
</dbReference>
<dbReference type="RefSeq" id="WP_312861173.1">
    <property type="nucleotide sequence ID" value="NZ_JACCFK010000002.1"/>
</dbReference>
<protein>
    <submittedName>
        <fullName evidence="6">AcrR family transcriptional regulator</fullName>
    </submittedName>
</protein>
<dbReference type="PANTHER" id="PTHR30055:SF238">
    <property type="entry name" value="MYCOFACTOCIN BIOSYNTHESIS TRANSCRIPTIONAL REGULATOR MFTR-RELATED"/>
    <property type="match status" value="1"/>
</dbReference>
<dbReference type="InterPro" id="IPR041347">
    <property type="entry name" value="MftR_C"/>
</dbReference>
<gene>
    <name evidence="6" type="ORF">HNR02_005391</name>
</gene>
<dbReference type="PANTHER" id="PTHR30055">
    <property type="entry name" value="HTH-TYPE TRANSCRIPTIONAL REGULATOR RUTR"/>
    <property type="match status" value="1"/>
</dbReference>
<proteinExistence type="predicted"/>
<dbReference type="Gene3D" id="1.10.357.10">
    <property type="entry name" value="Tetracycline Repressor, domain 2"/>
    <property type="match status" value="1"/>
</dbReference>
<keyword evidence="7" id="KW-1185">Reference proteome</keyword>
<feature type="domain" description="HTH tetR-type" evidence="5">
    <location>
        <begin position="30"/>
        <end position="90"/>
    </location>
</feature>
<keyword evidence="1" id="KW-0805">Transcription regulation</keyword>
<evidence type="ECO:0000259" key="5">
    <source>
        <dbReference type="PROSITE" id="PS50977"/>
    </source>
</evidence>
<dbReference type="Proteomes" id="UP000549616">
    <property type="component" value="Unassembled WGS sequence"/>
</dbReference>
<dbReference type="InterPro" id="IPR009057">
    <property type="entry name" value="Homeodomain-like_sf"/>
</dbReference>
<evidence type="ECO:0000256" key="4">
    <source>
        <dbReference type="PROSITE-ProRule" id="PRU00335"/>
    </source>
</evidence>
<reference evidence="6 7" key="1">
    <citation type="submission" date="2020-07" db="EMBL/GenBank/DDBJ databases">
        <title>Sequencing the genomes of 1000 actinobacteria strains.</title>
        <authorList>
            <person name="Klenk H.-P."/>
        </authorList>
    </citation>
    <scope>NUCLEOTIDE SEQUENCE [LARGE SCALE GENOMIC DNA]</scope>
    <source>
        <strain evidence="6 7">DSM 104006</strain>
    </source>
</reference>
<dbReference type="Gene3D" id="1.10.10.60">
    <property type="entry name" value="Homeodomain-like"/>
    <property type="match status" value="1"/>
</dbReference>
<organism evidence="6 7">
    <name type="scientific">Amycolatopsis endophytica</name>
    <dbReference type="NCBI Taxonomy" id="860233"/>
    <lineage>
        <taxon>Bacteria</taxon>
        <taxon>Bacillati</taxon>
        <taxon>Actinomycetota</taxon>
        <taxon>Actinomycetes</taxon>
        <taxon>Pseudonocardiales</taxon>
        <taxon>Pseudonocardiaceae</taxon>
        <taxon>Amycolatopsis</taxon>
    </lineage>
</organism>
<dbReference type="GO" id="GO:0000976">
    <property type="term" value="F:transcription cis-regulatory region binding"/>
    <property type="evidence" value="ECO:0007669"/>
    <property type="project" value="TreeGrafter"/>
</dbReference>
<dbReference type="Pfam" id="PF17754">
    <property type="entry name" value="TetR_C_14"/>
    <property type="match status" value="1"/>
</dbReference>
<dbReference type="EMBL" id="JACCFK010000002">
    <property type="protein sequence ID" value="NYI92016.1"/>
    <property type="molecule type" value="Genomic_DNA"/>
</dbReference>
<sequence>MTKVARCHDRARFGKVACMSTPGLRERKKVRTRQALVDAAYELFARQGFAATTVDQIAEAVEVSARTFHRYFTSKEDAALSVLREQHDAVVEALRSRPAGEPVMTAVRNAVVGVLTTYEADENCDAFRFHQLQGLIASSPTLRAAASEHGIARVTEVAELIAERMGVEPVADPRPGLVAAVALCAAPAAVDARREHESSRPASELYGQVFDLLGAGMDYPAAIAARPAGPDRGSSA</sequence>
<comment type="caution">
    <text evidence="6">The sequence shown here is derived from an EMBL/GenBank/DDBJ whole genome shotgun (WGS) entry which is preliminary data.</text>
</comment>
<evidence type="ECO:0000313" key="6">
    <source>
        <dbReference type="EMBL" id="NYI92016.1"/>
    </source>
</evidence>
<keyword evidence="2 4" id="KW-0238">DNA-binding</keyword>
<evidence type="ECO:0000256" key="3">
    <source>
        <dbReference type="ARBA" id="ARBA00023163"/>
    </source>
</evidence>
<dbReference type="PROSITE" id="PS50977">
    <property type="entry name" value="HTH_TETR_2"/>
    <property type="match status" value="1"/>
</dbReference>
<keyword evidence="3" id="KW-0804">Transcription</keyword>
<dbReference type="InterPro" id="IPR001647">
    <property type="entry name" value="HTH_TetR"/>
</dbReference>
<dbReference type="AlphaFoldDB" id="A0A853BCB0"/>
<dbReference type="SUPFAM" id="SSF46689">
    <property type="entry name" value="Homeodomain-like"/>
    <property type="match status" value="1"/>
</dbReference>
<name>A0A853BCB0_9PSEU</name>
<feature type="DNA-binding region" description="H-T-H motif" evidence="4">
    <location>
        <begin position="53"/>
        <end position="72"/>
    </location>
</feature>
<evidence type="ECO:0000256" key="1">
    <source>
        <dbReference type="ARBA" id="ARBA00023015"/>
    </source>
</evidence>
<dbReference type="Pfam" id="PF00440">
    <property type="entry name" value="TetR_N"/>
    <property type="match status" value="1"/>
</dbReference>
<dbReference type="InterPro" id="IPR050109">
    <property type="entry name" value="HTH-type_TetR-like_transc_reg"/>
</dbReference>